<gene>
    <name evidence="3" type="ORF">K8V70_04445</name>
</gene>
<accession>A0A921LSJ2</accession>
<proteinExistence type="predicted"/>
<keyword evidence="2" id="KW-0472">Membrane</keyword>
<name>A0A921LSJ2_9ACTN</name>
<reference evidence="3" key="2">
    <citation type="submission" date="2021-09" db="EMBL/GenBank/DDBJ databases">
        <authorList>
            <person name="Gilroy R."/>
        </authorList>
    </citation>
    <scope>NUCLEOTIDE SEQUENCE</scope>
    <source>
        <strain evidence="3">ChiHjej13B12-9602</strain>
    </source>
</reference>
<dbReference type="Proteomes" id="UP000753256">
    <property type="component" value="Unassembled WGS sequence"/>
</dbReference>
<dbReference type="EMBL" id="DYUZ01000017">
    <property type="protein sequence ID" value="HJG37098.1"/>
    <property type="molecule type" value="Genomic_DNA"/>
</dbReference>
<reference evidence="3" key="1">
    <citation type="journal article" date="2021" name="PeerJ">
        <title>Extensive microbial diversity within the chicken gut microbiome revealed by metagenomics and culture.</title>
        <authorList>
            <person name="Gilroy R."/>
            <person name="Ravi A."/>
            <person name="Getino M."/>
            <person name="Pursley I."/>
            <person name="Horton D.L."/>
            <person name="Alikhan N.F."/>
            <person name="Baker D."/>
            <person name="Gharbi K."/>
            <person name="Hall N."/>
            <person name="Watson M."/>
            <person name="Adriaenssens E.M."/>
            <person name="Foster-Nyarko E."/>
            <person name="Jarju S."/>
            <person name="Secka A."/>
            <person name="Antonio M."/>
            <person name="Oren A."/>
            <person name="Chaudhuri R.R."/>
            <person name="La Ragione R."/>
            <person name="Hildebrand F."/>
            <person name="Pallen M.J."/>
        </authorList>
    </citation>
    <scope>NUCLEOTIDE SEQUENCE</scope>
    <source>
        <strain evidence="3">ChiHjej13B12-9602</strain>
    </source>
</reference>
<evidence type="ECO:0000256" key="2">
    <source>
        <dbReference type="SAM" id="Phobius"/>
    </source>
</evidence>
<keyword evidence="2" id="KW-0812">Transmembrane</keyword>
<evidence type="ECO:0000313" key="4">
    <source>
        <dbReference type="Proteomes" id="UP000753256"/>
    </source>
</evidence>
<dbReference type="AlphaFoldDB" id="A0A921LSJ2"/>
<comment type="caution">
    <text evidence="3">The sequence shown here is derived from an EMBL/GenBank/DDBJ whole genome shotgun (WGS) entry which is preliminary data.</text>
</comment>
<sequence length="183" mass="19483">MPDEILPSESRRQSCNPHESHHRVSGRIPPLGEERAQATVEMAVVAPVLIVLALIAYNLMLFLSASARFDRVVPDIVIAQGVSPQTAGVDPGSVLDASGVIQAQLASAMEGYEVEIEVSSSSSENASSSMLSLVGSLRTYRCTMRMRPWPSGLSIAGVELGAPAVLVHERAVTIDPWRPGVVV</sequence>
<evidence type="ECO:0000313" key="3">
    <source>
        <dbReference type="EMBL" id="HJG37098.1"/>
    </source>
</evidence>
<feature type="region of interest" description="Disordered" evidence="1">
    <location>
        <begin position="1"/>
        <end position="30"/>
    </location>
</feature>
<feature type="transmembrane region" description="Helical" evidence="2">
    <location>
        <begin position="42"/>
        <end position="63"/>
    </location>
</feature>
<protein>
    <submittedName>
        <fullName evidence="3">Uncharacterized protein</fullName>
    </submittedName>
</protein>
<dbReference type="RefSeq" id="WP_273189640.1">
    <property type="nucleotide sequence ID" value="NZ_DYUZ01000017.1"/>
</dbReference>
<organism evidence="3 4">
    <name type="scientific">Enorma phocaeensis</name>
    <dbReference type="NCBI Taxonomy" id="1871019"/>
    <lineage>
        <taxon>Bacteria</taxon>
        <taxon>Bacillati</taxon>
        <taxon>Actinomycetota</taxon>
        <taxon>Coriobacteriia</taxon>
        <taxon>Coriobacteriales</taxon>
        <taxon>Coriobacteriaceae</taxon>
        <taxon>Enorma</taxon>
    </lineage>
</organism>
<keyword evidence="2" id="KW-1133">Transmembrane helix</keyword>
<evidence type="ECO:0000256" key="1">
    <source>
        <dbReference type="SAM" id="MobiDB-lite"/>
    </source>
</evidence>